<keyword evidence="2" id="KW-1185">Reference proteome</keyword>
<sequence>MNDLYNPCGLLLEWLTFADKDARNRFVLFTTDFAVERSLAPKHHSIPVIGYPLTASSYDNLLLLTLRNAIKMLAK</sequence>
<protein>
    <submittedName>
        <fullName evidence="1 3">Uncharacterized protein</fullName>
    </submittedName>
</protein>
<proteinExistence type="predicted"/>
<evidence type="ECO:0000313" key="3">
    <source>
        <dbReference type="WBParaSite" id="BTMF_0000806801-mRNA-1"/>
    </source>
</evidence>
<dbReference type="EMBL" id="UZAG01015509">
    <property type="protein sequence ID" value="VDO21008.1"/>
    <property type="molecule type" value="Genomic_DNA"/>
</dbReference>
<evidence type="ECO:0000313" key="2">
    <source>
        <dbReference type="Proteomes" id="UP000280834"/>
    </source>
</evidence>
<accession>A0A0R3QKD3</accession>
<name>A0A0R3QKD3_9BILA</name>
<dbReference type="WBParaSite" id="BTMF_0000806801-mRNA-1">
    <property type="protein sequence ID" value="BTMF_0000806801-mRNA-1"/>
    <property type="gene ID" value="BTMF_0000806801"/>
</dbReference>
<organism evidence="3">
    <name type="scientific">Brugia timori</name>
    <dbReference type="NCBI Taxonomy" id="42155"/>
    <lineage>
        <taxon>Eukaryota</taxon>
        <taxon>Metazoa</taxon>
        <taxon>Ecdysozoa</taxon>
        <taxon>Nematoda</taxon>
        <taxon>Chromadorea</taxon>
        <taxon>Rhabditida</taxon>
        <taxon>Spirurina</taxon>
        <taxon>Spiruromorpha</taxon>
        <taxon>Filarioidea</taxon>
        <taxon>Onchocercidae</taxon>
        <taxon>Brugia</taxon>
    </lineage>
</organism>
<evidence type="ECO:0000313" key="1">
    <source>
        <dbReference type="EMBL" id="VDO21008.1"/>
    </source>
</evidence>
<reference evidence="3" key="1">
    <citation type="submission" date="2017-02" db="UniProtKB">
        <authorList>
            <consortium name="WormBaseParasite"/>
        </authorList>
    </citation>
    <scope>IDENTIFICATION</scope>
</reference>
<dbReference type="Proteomes" id="UP000280834">
    <property type="component" value="Unassembled WGS sequence"/>
</dbReference>
<dbReference type="AlphaFoldDB" id="A0A0R3QKD3"/>
<reference evidence="1 2" key="2">
    <citation type="submission" date="2018-11" db="EMBL/GenBank/DDBJ databases">
        <authorList>
            <consortium name="Pathogen Informatics"/>
        </authorList>
    </citation>
    <scope>NUCLEOTIDE SEQUENCE [LARGE SCALE GENOMIC DNA]</scope>
</reference>
<gene>
    <name evidence="1" type="ORF">BTMF_LOCUS6149</name>
</gene>